<dbReference type="GO" id="GO:0009231">
    <property type="term" value="P:riboflavin biosynthetic process"/>
    <property type="evidence" value="ECO:0007669"/>
    <property type="project" value="InterPro"/>
</dbReference>
<proteinExistence type="predicted"/>
<evidence type="ECO:0000256" key="5">
    <source>
        <dbReference type="ARBA" id="ARBA00022679"/>
    </source>
</evidence>
<protein>
    <recommendedName>
        <fullName evidence="2">riboflavin kinase</fullName>
        <ecNumber evidence="2">2.7.1.26</ecNumber>
    </recommendedName>
</protein>
<reference evidence="9 10" key="1">
    <citation type="journal article" date="2019" name="Mol. Ecol. Resour.">
        <title>Improving Illumina assemblies with Hi-C and long reads: an example with the North African dromedary.</title>
        <authorList>
            <person name="Elbers J.P."/>
            <person name="Rogers M.F."/>
            <person name="Perelman P.L."/>
            <person name="Proskuryakova A.A."/>
            <person name="Serdyukova N.A."/>
            <person name="Johnson W.E."/>
            <person name="Horin P."/>
            <person name="Corander J."/>
            <person name="Murphy D."/>
            <person name="Burger P.A."/>
        </authorList>
    </citation>
    <scope>NUCLEOTIDE SEQUENCE [LARGE SCALE GENOMIC DNA]</scope>
    <source>
        <strain evidence="9">Drom800</strain>
        <tissue evidence="9">Blood</tissue>
    </source>
</reference>
<evidence type="ECO:0000313" key="10">
    <source>
        <dbReference type="Proteomes" id="UP000299084"/>
    </source>
</evidence>
<dbReference type="InterPro" id="IPR023468">
    <property type="entry name" value="Riboflavin_kinase"/>
</dbReference>
<evidence type="ECO:0000256" key="3">
    <source>
        <dbReference type="ARBA" id="ARBA00022630"/>
    </source>
</evidence>
<dbReference type="InterPro" id="IPR023465">
    <property type="entry name" value="Riboflavin_kinase_dom_sf"/>
</dbReference>
<evidence type="ECO:0000256" key="4">
    <source>
        <dbReference type="ARBA" id="ARBA00022643"/>
    </source>
</evidence>
<dbReference type="PANTHER" id="PTHR22749:SF6">
    <property type="entry name" value="RIBOFLAVIN KINASE"/>
    <property type="match status" value="1"/>
</dbReference>
<dbReference type="InterPro" id="IPR015865">
    <property type="entry name" value="Riboflavin_kinase_bac/euk"/>
</dbReference>
<keyword evidence="3" id="KW-0285">Flavoprotein</keyword>
<dbReference type="PANTHER" id="PTHR22749">
    <property type="entry name" value="RIBOFLAVIN KINASE/FMN ADENYLYLTRANSFERASE"/>
    <property type="match status" value="1"/>
</dbReference>
<feature type="domain" description="Riboflavin kinase" evidence="8">
    <location>
        <begin position="4"/>
        <end position="107"/>
    </location>
</feature>
<dbReference type="UniPathway" id="UPA00276">
    <property type="reaction ID" value="UER00406"/>
</dbReference>
<dbReference type="Gene3D" id="2.40.30.30">
    <property type="entry name" value="Riboflavin kinase-like"/>
    <property type="match status" value="1"/>
</dbReference>
<keyword evidence="10" id="KW-1185">Reference proteome</keyword>
<evidence type="ECO:0000256" key="1">
    <source>
        <dbReference type="ARBA" id="ARBA00005201"/>
    </source>
</evidence>
<dbReference type="Proteomes" id="UP000299084">
    <property type="component" value="Unassembled WGS sequence"/>
</dbReference>
<comment type="caution">
    <text evidence="9">The sequence shown here is derived from an EMBL/GenBank/DDBJ whole genome shotgun (WGS) entry which is preliminary data.</text>
</comment>
<evidence type="ECO:0000256" key="6">
    <source>
        <dbReference type="ARBA" id="ARBA00022741"/>
    </source>
</evidence>
<dbReference type="STRING" id="9838.ENSCDRP00005000073"/>
<evidence type="ECO:0000256" key="7">
    <source>
        <dbReference type="ARBA" id="ARBA00022840"/>
    </source>
</evidence>
<dbReference type="SUPFAM" id="SSF82114">
    <property type="entry name" value="Riboflavin kinase-like"/>
    <property type="match status" value="1"/>
</dbReference>
<dbReference type="SMART" id="SM00904">
    <property type="entry name" value="Flavokinase"/>
    <property type="match status" value="1"/>
</dbReference>
<keyword evidence="6" id="KW-0547">Nucleotide-binding</keyword>
<evidence type="ECO:0000256" key="2">
    <source>
        <dbReference type="ARBA" id="ARBA00012105"/>
    </source>
</evidence>
<keyword evidence="9" id="KW-0418">Kinase</keyword>
<sequence length="138" mass="15561">MRHLRTSPRRVVRGFGRGSKQLGIPTANFPEHVVDNLPADVLRASLRLGQCGGSGDVHKMVVSIGWNPYYKNTKKSMVRIVFHICTEKRGTIAAIQGDIEELEKTTRLTRASENSREDKFFQSLKASWSGWYCLANLL</sequence>
<name>A0A5N4EAD2_CAMDR</name>
<evidence type="ECO:0000259" key="8">
    <source>
        <dbReference type="SMART" id="SM00904"/>
    </source>
</evidence>
<accession>A0A5N4EAD2</accession>
<gene>
    <name evidence="9" type="ORF">Cadr_000015788</name>
</gene>
<dbReference type="EC" id="2.7.1.26" evidence="2"/>
<keyword evidence="7" id="KW-0067">ATP-binding</keyword>
<organism evidence="9 10">
    <name type="scientific">Camelus dromedarius</name>
    <name type="common">Dromedary</name>
    <name type="synonym">Arabian camel</name>
    <dbReference type="NCBI Taxonomy" id="9838"/>
    <lineage>
        <taxon>Eukaryota</taxon>
        <taxon>Metazoa</taxon>
        <taxon>Chordata</taxon>
        <taxon>Craniata</taxon>
        <taxon>Vertebrata</taxon>
        <taxon>Euteleostomi</taxon>
        <taxon>Mammalia</taxon>
        <taxon>Eutheria</taxon>
        <taxon>Laurasiatheria</taxon>
        <taxon>Artiodactyla</taxon>
        <taxon>Tylopoda</taxon>
        <taxon>Camelidae</taxon>
        <taxon>Camelus</taxon>
    </lineage>
</organism>
<evidence type="ECO:0000313" key="9">
    <source>
        <dbReference type="EMBL" id="KAB1280099.1"/>
    </source>
</evidence>
<dbReference type="Pfam" id="PF01687">
    <property type="entry name" value="Flavokinase"/>
    <property type="match status" value="1"/>
</dbReference>
<keyword evidence="4" id="KW-0288">FMN</keyword>
<dbReference type="AlphaFoldDB" id="A0A5N4EAD2"/>
<dbReference type="GO" id="GO:0008531">
    <property type="term" value="F:riboflavin kinase activity"/>
    <property type="evidence" value="ECO:0007669"/>
    <property type="project" value="UniProtKB-EC"/>
</dbReference>
<keyword evidence="5" id="KW-0808">Transferase</keyword>
<dbReference type="GO" id="GO:0009398">
    <property type="term" value="P:FMN biosynthetic process"/>
    <property type="evidence" value="ECO:0007669"/>
    <property type="project" value="UniProtKB-UniPathway"/>
</dbReference>
<dbReference type="EMBL" id="JWIN03000004">
    <property type="protein sequence ID" value="KAB1280099.1"/>
    <property type="molecule type" value="Genomic_DNA"/>
</dbReference>
<dbReference type="GO" id="GO:0005739">
    <property type="term" value="C:mitochondrion"/>
    <property type="evidence" value="ECO:0007669"/>
    <property type="project" value="TreeGrafter"/>
</dbReference>
<comment type="pathway">
    <text evidence="1">Cofactor biosynthesis; FMN biosynthesis; FMN from riboflavin (ATP route): step 1/1.</text>
</comment>
<dbReference type="GO" id="GO:0005524">
    <property type="term" value="F:ATP binding"/>
    <property type="evidence" value="ECO:0007669"/>
    <property type="project" value="UniProtKB-KW"/>
</dbReference>